<dbReference type="RefSeq" id="XP_026686812.1">
    <property type="nucleotide sequence ID" value="XM_026831011.1"/>
</dbReference>
<dbReference type="GO" id="GO:0008270">
    <property type="term" value="F:zinc ion binding"/>
    <property type="evidence" value="ECO:0007669"/>
    <property type="project" value="UniProtKB-KW"/>
</dbReference>
<keyword evidence="6" id="KW-0805">Transcription regulation</keyword>
<feature type="compositionally biased region" description="Low complexity" evidence="10">
    <location>
        <begin position="1148"/>
        <end position="1159"/>
    </location>
</feature>
<evidence type="ECO:0000256" key="7">
    <source>
        <dbReference type="ARBA" id="ARBA00023163"/>
    </source>
</evidence>
<feature type="region of interest" description="Disordered" evidence="10">
    <location>
        <begin position="419"/>
        <end position="527"/>
    </location>
</feature>
<dbReference type="PANTHER" id="PTHR47772:SF13">
    <property type="entry name" value="GASTRULA ZINC FINGER PROTEIN XLCGF49.1-LIKE-RELATED"/>
    <property type="match status" value="1"/>
</dbReference>
<sequence length="1653" mass="187987">MSYISHVRVPSGSINLQEMGLLETYQLCPSTQLSFSKDQIYALLDQIKCLKIVLLEIKSLECTIVKEDLKHQTLQYELIPNRKDKCTTDQNEDKIDDVKSQHSIDTKTHHPNEDSTFNMDLKLVDQENKKSSKLIEEIANLDRINENDNLNNSNEHVLSGVNKINPLLRKYDTLTIGENVENTVSQSLHLNAITVNVELEDNVKDNKCHFNYGESLKTPNPDFEEKKLHEASGYIEVEPPTPIPYENISKDLAEPECDKVKPMDFIREMMINDNHARKDIENPSDFIQETSSHSKDADINKDKEVDFIEDVLSGRENTTQDKPQPQEFLPQMVTDEGGTNKPADDSPTKTEDFIKEMIIGTGESMTDKTKSMNYMEKIPSDKVDKKRDEKADGFIQEMISGDTQENNAKQDDFITEIIVEDRAKEEKENYEELSKPEDKDANKEKEYPNENKSENNDKIDKDSEHTKAKEEIFSNQIQEKEQEASVPERESEEEIVTNKSNDEDKTNVNISPTRDNPNETIQDKLDSTPSITFLSEIPNVAEATNNFMNQIIDTKPKTPTQLNFMEDLNTKQGTDKPIDSKYESESLKTPKPVITEDSNYYTEEHGYSFTVLDTQSKPQSSCSLYEEGKSSDEGAKANRKPNPFGMESSDHLSFNYHSDSTGNHGNKARPSVPIHIEQNKIYERETEKDMNTFTIPSLSFFNCDNVYEEDPVTARSVKQHGYSNYTSHYSANYEGNYESNFTDYNYDYGKSGDYGHNGYQEEPYGEKPYDQKDPYGHNGSYESEGVFYNGDPSNHNTYSGYYDGNTGSYDNDRYSGSYENTEAPQYTNQDPYNHQYYEDNFQSHYSHDYNYFSEETPQTEYPACSYEHNASLNQSEGFGKAPPFENAVPVFEGTDVQFGAHNDFVAPSGYGMNFPAGDTNAPNGETTNESGLQTNAGFNSYEHGNYPAHAYTQTGYIYNSHAIGYEESNACAVASQRTYNASLHPFSAHPYQLPSNHGGEHMYDYESGVANHAYSDQVTTSGGHSMNQEACVANSTGQFSQPYASQATSGGHMRDHDYSSNEQVLHSSEYLKAYQSNKHYQPSDYPSLPQRDGTLNQTDYQTNTQASSNGGLMDHSYQTGGDRDLDYDQLMSDQGMSNVTKQGRHLEPSQSHSSQPSHSNITSQPEMSSFASPSRAENKENLGDAEFLNNLDLLSQSESRESDKAQPMRERSVERHVIEEQGESQSDLKFFETLKKFTQPPPPSAFDMLSATQQNSLKHSKSRLSKHAKKRLQHDLSNPLVQEIDGDNSTEQSLTYTQLRTPERENIEYTGDLKRLLTCSYYNEDNLMGQERVQKKSKSQLELSRELGHRMNHNEQDEKGFCCEFCGQMFMTKHSLKYHHTTLHRLNADQAFVCHVCNKPYHRKSVLIAHLQSHEGVKKFGCEYCSARFSQKISCRVHMLRHRGEFKYECAVCCKKYATQAKLNFHVKSHEEATLTCVHCNKKFTTKQYLRQHLNIHQKISGGVTCGDCGAEFKSHKARLSHKQRSHPIAVHECSVCSHSFTSSALLSKHVARIHSAVRTKYPCTQCPKEFLSKAILQQHIQSNHDPDGKVKPYQCRLCNKKYSFQSKLSTHMKTHAQTPSIACPICGKLFYRKDVMKNHQATHLARSMSQPS</sequence>
<name>A0A3Q0JE87_DIACI</name>
<evidence type="ECO:0000256" key="6">
    <source>
        <dbReference type="ARBA" id="ARBA00023015"/>
    </source>
</evidence>
<feature type="region of interest" description="Disordered" evidence="10">
    <location>
        <begin position="85"/>
        <end position="116"/>
    </location>
</feature>
<evidence type="ECO:0000313" key="12">
    <source>
        <dbReference type="Proteomes" id="UP000079169"/>
    </source>
</evidence>
<keyword evidence="2" id="KW-0479">Metal-binding</keyword>
<feature type="domain" description="C2H2-type" evidence="11">
    <location>
        <begin position="1532"/>
        <end position="1560"/>
    </location>
</feature>
<feature type="domain" description="C2H2-type" evidence="11">
    <location>
        <begin position="1361"/>
        <end position="1384"/>
    </location>
</feature>
<evidence type="ECO:0000256" key="4">
    <source>
        <dbReference type="ARBA" id="ARBA00022771"/>
    </source>
</evidence>
<feature type="region of interest" description="Disordered" evidence="10">
    <location>
        <begin position="1042"/>
        <end position="1061"/>
    </location>
</feature>
<evidence type="ECO:0000256" key="5">
    <source>
        <dbReference type="ARBA" id="ARBA00022833"/>
    </source>
</evidence>
<feature type="domain" description="C2H2-type" evidence="11">
    <location>
        <begin position="1594"/>
        <end position="1621"/>
    </location>
</feature>
<dbReference type="STRING" id="121845.A0A3Q0JE87"/>
<feature type="compositionally biased region" description="Polar residues" evidence="10">
    <location>
        <begin position="651"/>
        <end position="664"/>
    </location>
</feature>
<dbReference type="InterPro" id="IPR013087">
    <property type="entry name" value="Znf_C2H2_type"/>
</dbReference>
<evidence type="ECO:0000256" key="1">
    <source>
        <dbReference type="ARBA" id="ARBA00004123"/>
    </source>
</evidence>
<evidence type="ECO:0000256" key="8">
    <source>
        <dbReference type="ARBA" id="ARBA00023242"/>
    </source>
</evidence>
<feature type="domain" description="C2H2-type" evidence="11">
    <location>
        <begin position="1392"/>
        <end position="1419"/>
    </location>
</feature>
<dbReference type="SUPFAM" id="SSF57667">
    <property type="entry name" value="beta-beta-alpha zinc fingers"/>
    <property type="match status" value="6"/>
</dbReference>
<keyword evidence="8" id="KW-0539">Nucleus</keyword>
<feature type="domain" description="C2H2-type" evidence="11">
    <location>
        <begin position="1420"/>
        <end position="1447"/>
    </location>
</feature>
<organism evidence="12 14">
    <name type="scientific">Diaphorina citri</name>
    <name type="common">Asian citrus psyllid</name>
    <dbReference type="NCBI Taxonomy" id="121845"/>
    <lineage>
        <taxon>Eukaryota</taxon>
        <taxon>Metazoa</taxon>
        <taxon>Ecdysozoa</taxon>
        <taxon>Arthropoda</taxon>
        <taxon>Hexapoda</taxon>
        <taxon>Insecta</taxon>
        <taxon>Pterygota</taxon>
        <taxon>Neoptera</taxon>
        <taxon>Paraneoptera</taxon>
        <taxon>Hemiptera</taxon>
        <taxon>Sternorrhyncha</taxon>
        <taxon>Psylloidea</taxon>
        <taxon>Psyllidae</taxon>
        <taxon>Diaphorininae</taxon>
        <taxon>Diaphorina</taxon>
    </lineage>
</organism>
<feature type="domain" description="C2H2-type" evidence="11">
    <location>
        <begin position="1475"/>
        <end position="1497"/>
    </location>
</feature>
<feature type="region of interest" description="Disordered" evidence="10">
    <location>
        <begin position="620"/>
        <end position="670"/>
    </location>
</feature>
<dbReference type="SMART" id="SM00355">
    <property type="entry name" value="ZnF_C2H2"/>
    <property type="match status" value="10"/>
</dbReference>
<dbReference type="InterPro" id="IPR050636">
    <property type="entry name" value="C2H2-ZF_domain-containing"/>
</dbReference>
<proteinExistence type="predicted"/>
<feature type="region of interest" description="Disordered" evidence="10">
    <location>
        <begin position="314"/>
        <end position="351"/>
    </location>
</feature>
<dbReference type="Gene3D" id="3.30.160.60">
    <property type="entry name" value="Classic Zinc Finger"/>
    <property type="match status" value="6"/>
</dbReference>
<feature type="compositionally biased region" description="Basic and acidic residues" evidence="10">
    <location>
        <begin position="342"/>
        <end position="351"/>
    </location>
</feature>
<dbReference type="Pfam" id="PF00096">
    <property type="entry name" value="zf-C2H2"/>
    <property type="match status" value="4"/>
</dbReference>
<dbReference type="GeneID" id="103519550"/>
<feature type="compositionally biased region" description="Basic and acidic residues" evidence="10">
    <location>
        <begin position="573"/>
        <end position="588"/>
    </location>
</feature>
<feature type="domain" description="C2H2-type" evidence="11">
    <location>
        <begin position="1622"/>
        <end position="1649"/>
    </location>
</feature>
<feature type="compositionally biased region" description="Polar residues" evidence="10">
    <location>
        <begin position="507"/>
        <end position="520"/>
    </location>
</feature>
<keyword evidence="5" id="KW-0862">Zinc</keyword>
<evidence type="ECO:0000256" key="10">
    <source>
        <dbReference type="SAM" id="MobiDB-lite"/>
    </source>
</evidence>
<feature type="compositionally biased region" description="Polar residues" evidence="10">
    <location>
        <begin position="1160"/>
        <end position="1172"/>
    </location>
</feature>
<dbReference type="PROSITE" id="PS00028">
    <property type="entry name" value="ZINC_FINGER_C2H2_1"/>
    <property type="match status" value="8"/>
</dbReference>
<dbReference type="PROSITE" id="PS50157">
    <property type="entry name" value="ZINC_FINGER_C2H2_2"/>
    <property type="match status" value="9"/>
</dbReference>
<dbReference type="PaxDb" id="121845-A0A3Q0JE87"/>
<feature type="region of interest" description="Disordered" evidence="10">
    <location>
        <begin position="567"/>
        <end position="588"/>
    </location>
</feature>
<feature type="domain" description="C2H2-type" evidence="11">
    <location>
        <begin position="1562"/>
        <end position="1590"/>
    </location>
</feature>
<feature type="compositionally biased region" description="Polar residues" evidence="10">
    <location>
        <begin position="1131"/>
        <end position="1141"/>
    </location>
</feature>
<evidence type="ECO:0000256" key="3">
    <source>
        <dbReference type="ARBA" id="ARBA00022737"/>
    </source>
</evidence>
<keyword evidence="3" id="KW-0677">Repeat</keyword>
<evidence type="ECO:0000313" key="13">
    <source>
        <dbReference type="RefSeq" id="XP_026686811.1"/>
    </source>
</evidence>
<feature type="domain" description="C2H2-type" evidence="11">
    <location>
        <begin position="1448"/>
        <end position="1470"/>
    </location>
</feature>
<dbReference type="Proteomes" id="UP000079169">
    <property type="component" value="Unplaced"/>
</dbReference>
<feature type="compositionally biased region" description="Basic and acidic residues" evidence="10">
    <location>
        <begin position="419"/>
        <end position="489"/>
    </location>
</feature>
<feature type="region of interest" description="Disordered" evidence="10">
    <location>
        <begin position="1078"/>
        <end position="1179"/>
    </location>
</feature>
<evidence type="ECO:0000256" key="9">
    <source>
        <dbReference type="PROSITE-ProRule" id="PRU00042"/>
    </source>
</evidence>
<dbReference type="GO" id="GO:0005634">
    <property type="term" value="C:nucleus"/>
    <property type="evidence" value="ECO:0007669"/>
    <property type="project" value="UniProtKB-SubCell"/>
</dbReference>
<keyword evidence="12" id="KW-1185">Reference proteome</keyword>
<protein>
    <submittedName>
        <fullName evidence="13">Uncharacterized protein LOC103519550 isoform X1</fullName>
    </submittedName>
    <submittedName>
        <fullName evidence="14">Uncharacterized protein LOC103519550 isoform X2</fullName>
    </submittedName>
</protein>
<feature type="region of interest" description="Disordered" evidence="10">
    <location>
        <begin position="1195"/>
        <end position="1224"/>
    </location>
</feature>
<evidence type="ECO:0000256" key="2">
    <source>
        <dbReference type="ARBA" id="ARBA00022723"/>
    </source>
</evidence>
<feature type="compositionally biased region" description="Basic and acidic residues" evidence="10">
    <location>
        <begin position="1198"/>
        <end position="1219"/>
    </location>
</feature>
<dbReference type="InterPro" id="IPR036236">
    <property type="entry name" value="Znf_C2H2_sf"/>
</dbReference>
<feature type="compositionally biased region" description="Basic and acidic residues" evidence="10">
    <location>
        <begin position="85"/>
        <end position="113"/>
    </location>
</feature>
<gene>
    <name evidence="13 14" type="primary">LOC103519550</name>
</gene>
<dbReference type="RefSeq" id="XP_026686811.1">
    <property type="nucleotide sequence ID" value="XM_026831010.1"/>
</dbReference>
<feature type="compositionally biased region" description="Basic and acidic residues" evidence="10">
    <location>
        <begin position="626"/>
        <end position="636"/>
    </location>
</feature>
<keyword evidence="7" id="KW-0804">Transcription</keyword>
<evidence type="ECO:0000313" key="14">
    <source>
        <dbReference type="RefSeq" id="XP_026686812.1"/>
    </source>
</evidence>
<dbReference type="PANTHER" id="PTHR47772">
    <property type="entry name" value="ZINC FINGER PROTEIN 200"/>
    <property type="match status" value="1"/>
</dbReference>
<keyword evidence="4 9" id="KW-0863">Zinc-finger</keyword>
<reference evidence="13 14" key="1">
    <citation type="submission" date="2025-04" db="UniProtKB">
        <authorList>
            <consortium name="RefSeq"/>
        </authorList>
    </citation>
    <scope>IDENTIFICATION</scope>
</reference>
<dbReference type="KEGG" id="dci:103519550"/>
<evidence type="ECO:0000259" key="11">
    <source>
        <dbReference type="PROSITE" id="PS50157"/>
    </source>
</evidence>
<comment type="subcellular location">
    <subcellularLocation>
        <location evidence="1">Nucleus</location>
    </subcellularLocation>
</comment>
<accession>A0A3Q0JE87</accession>
<feature type="compositionally biased region" description="Polar residues" evidence="10">
    <location>
        <begin position="1093"/>
        <end position="1110"/>
    </location>
</feature>